<dbReference type="Proteomes" id="UP000619486">
    <property type="component" value="Unassembled WGS sequence"/>
</dbReference>
<name>A0A918H534_9ACTN</name>
<proteinExistence type="predicted"/>
<organism evidence="2 3">
    <name type="scientific">Streptomyces purpureus</name>
    <dbReference type="NCBI Taxonomy" id="1951"/>
    <lineage>
        <taxon>Bacteria</taxon>
        <taxon>Bacillati</taxon>
        <taxon>Actinomycetota</taxon>
        <taxon>Actinomycetes</taxon>
        <taxon>Kitasatosporales</taxon>
        <taxon>Streptomycetaceae</taxon>
        <taxon>Streptomyces</taxon>
    </lineage>
</organism>
<keyword evidence="3" id="KW-1185">Reference proteome</keyword>
<dbReference type="AlphaFoldDB" id="A0A918H534"/>
<evidence type="ECO:0000259" key="1">
    <source>
        <dbReference type="Pfam" id="PF04149"/>
    </source>
</evidence>
<feature type="domain" description="DUF397" evidence="1">
    <location>
        <begin position="32"/>
        <end position="85"/>
    </location>
</feature>
<dbReference type="EMBL" id="BMQQ01000011">
    <property type="protein sequence ID" value="GGT37333.1"/>
    <property type="molecule type" value="Genomic_DNA"/>
</dbReference>
<reference evidence="2" key="1">
    <citation type="journal article" date="2014" name="Int. J. Syst. Evol. Microbiol.">
        <title>Complete genome sequence of Corynebacterium casei LMG S-19264T (=DSM 44701T), isolated from a smear-ripened cheese.</title>
        <authorList>
            <consortium name="US DOE Joint Genome Institute (JGI-PGF)"/>
            <person name="Walter F."/>
            <person name="Albersmeier A."/>
            <person name="Kalinowski J."/>
            <person name="Ruckert C."/>
        </authorList>
    </citation>
    <scope>NUCLEOTIDE SEQUENCE</scope>
    <source>
        <strain evidence="2">JCM 3172</strain>
    </source>
</reference>
<accession>A0A918H534</accession>
<dbReference type="InterPro" id="IPR007278">
    <property type="entry name" value="DUF397"/>
</dbReference>
<gene>
    <name evidence="2" type="ORF">GCM10014713_33860</name>
</gene>
<reference evidence="2" key="2">
    <citation type="submission" date="2020-09" db="EMBL/GenBank/DDBJ databases">
        <authorList>
            <person name="Sun Q."/>
            <person name="Ohkuma M."/>
        </authorList>
    </citation>
    <scope>NUCLEOTIDE SEQUENCE</scope>
    <source>
        <strain evidence="2">JCM 3172</strain>
    </source>
</reference>
<sequence length="89" mass="9483">MKIKSPEYDLSTAVWHKSSYSGPSGGDCLEVATWRKSTYSDASGGNCLEVSDDHPGVVPVRDSKNPDGPHLAFRTAAWSVFVAGLTSVP</sequence>
<dbReference type="Pfam" id="PF04149">
    <property type="entry name" value="DUF397"/>
    <property type="match status" value="1"/>
</dbReference>
<evidence type="ECO:0000313" key="3">
    <source>
        <dbReference type="Proteomes" id="UP000619486"/>
    </source>
</evidence>
<dbReference type="RefSeq" id="WP_189202383.1">
    <property type="nucleotide sequence ID" value="NZ_BMQQ01000011.1"/>
</dbReference>
<protein>
    <submittedName>
        <fullName evidence="2">Toxin</fullName>
    </submittedName>
</protein>
<comment type="caution">
    <text evidence="2">The sequence shown here is derived from an EMBL/GenBank/DDBJ whole genome shotgun (WGS) entry which is preliminary data.</text>
</comment>
<evidence type="ECO:0000313" key="2">
    <source>
        <dbReference type="EMBL" id="GGT37333.1"/>
    </source>
</evidence>